<gene>
    <name evidence="1" type="ordered locus">Mpop_2672</name>
</gene>
<dbReference type="EMBL" id="CP001029">
    <property type="protein sequence ID" value="ACB80827.1"/>
    <property type="molecule type" value="Genomic_DNA"/>
</dbReference>
<evidence type="ECO:0000313" key="2">
    <source>
        <dbReference type="Proteomes" id="UP000007136"/>
    </source>
</evidence>
<organism evidence="1 2">
    <name type="scientific">Methylorubrum populi (strain ATCC BAA-705 / NCIMB 13946 / BJ001)</name>
    <name type="common">Methylobacterium populi</name>
    <dbReference type="NCBI Taxonomy" id="441620"/>
    <lineage>
        <taxon>Bacteria</taxon>
        <taxon>Pseudomonadati</taxon>
        <taxon>Pseudomonadota</taxon>
        <taxon>Alphaproteobacteria</taxon>
        <taxon>Hyphomicrobiales</taxon>
        <taxon>Methylobacteriaceae</taxon>
        <taxon>Methylorubrum</taxon>
    </lineage>
</organism>
<reference evidence="1" key="1">
    <citation type="submission" date="2008-04" db="EMBL/GenBank/DDBJ databases">
        <title>Complete sequence of chromosome of Methylobacterium populi BJ001.</title>
        <authorList>
            <consortium name="US DOE Joint Genome Institute"/>
            <person name="Copeland A."/>
            <person name="Lucas S."/>
            <person name="Lapidus A."/>
            <person name="Glavina del Rio T."/>
            <person name="Dalin E."/>
            <person name="Tice H."/>
            <person name="Bruce D."/>
            <person name="Goodwin L."/>
            <person name="Pitluck S."/>
            <person name="Chertkov O."/>
            <person name="Brettin T."/>
            <person name="Detter J.C."/>
            <person name="Han C."/>
            <person name="Kuske C.R."/>
            <person name="Schmutz J."/>
            <person name="Larimer F."/>
            <person name="Land M."/>
            <person name="Hauser L."/>
            <person name="Kyrpides N."/>
            <person name="Mikhailova N."/>
            <person name="Marx C."/>
            <person name="Richardson P."/>
        </authorList>
    </citation>
    <scope>NUCLEOTIDE SEQUENCE [LARGE SCALE GENOMIC DNA]</scope>
    <source>
        <strain evidence="1">BJ001</strain>
    </source>
</reference>
<dbReference type="Proteomes" id="UP000007136">
    <property type="component" value="Chromosome"/>
</dbReference>
<dbReference type="SUPFAM" id="SSF54001">
    <property type="entry name" value="Cysteine proteinases"/>
    <property type="match status" value="1"/>
</dbReference>
<dbReference type="InterPro" id="IPR038765">
    <property type="entry name" value="Papain-like_cys_pep_sf"/>
</dbReference>
<evidence type="ECO:0000313" key="1">
    <source>
        <dbReference type="EMBL" id="ACB80827.1"/>
    </source>
</evidence>
<dbReference type="OrthoDB" id="7992881at2"/>
<dbReference type="Gene3D" id="3.90.1720.10">
    <property type="entry name" value="endopeptidase domain like (from Nostoc punctiforme)"/>
    <property type="match status" value="1"/>
</dbReference>
<proteinExistence type="predicted"/>
<sequence length="143" mass="16065">MSPEHEALIESLVGKPYREGADGPDAFDCYGVPFFVYRAAGRAPLPEIARPQGAQPCGEDIGRALTGHPELDAWRRVSEPEEWDIAVMANVAERRRHVGLCVRLKGSFWVIHAQDAPVNRVILDDLPSLEVKGFKRIGFYRRR</sequence>
<dbReference type="HOGENOM" id="CLU_153713_0_0_5"/>
<dbReference type="STRING" id="441620.Mpop_2672"/>
<protein>
    <submittedName>
        <fullName evidence="1">NLP/P60 protein</fullName>
    </submittedName>
</protein>
<dbReference type="KEGG" id="mpo:Mpop_2672"/>
<dbReference type="AlphaFoldDB" id="B1ZCD4"/>
<accession>B1ZCD4</accession>
<dbReference type="RefSeq" id="WP_012454549.1">
    <property type="nucleotide sequence ID" value="NC_010725.1"/>
</dbReference>
<name>B1ZCD4_METPB</name>
<dbReference type="eggNOG" id="COG0791">
    <property type="taxonomic scope" value="Bacteria"/>
</dbReference>